<dbReference type="AlphaFoldDB" id="A0A0B6ERJ8"/>
<dbReference type="HOGENOM" id="CLU_069776_0_0_11"/>
<feature type="compositionally biased region" description="Low complexity" evidence="1">
    <location>
        <begin position="26"/>
        <end position="63"/>
    </location>
</feature>
<feature type="compositionally biased region" description="Low complexity" evidence="1">
    <location>
        <begin position="272"/>
        <end position="288"/>
    </location>
</feature>
<evidence type="ECO:0000313" key="3">
    <source>
        <dbReference type="Proteomes" id="UP000031890"/>
    </source>
</evidence>
<evidence type="ECO:0008006" key="4">
    <source>
        <dbReference type="Google" id="ProtNLM"/>
    </source>
</evidence>
<dbReference type="STRING" id="161899.CSING_07915"/>
<evidence type="ECO:0000313" key="2">
    <source>
        <dbReference type="EMBL" id="AJI79102.1"/>
    </source>
</evidence>
<feature type="compositionally biased region" description="Basic and acidic residues" evidence="1">
    <location>
        <begin position="298"/>
        <end position="312"/>
    </location>
</feature>
<protein>
    <recommendedName>
        <fullName evidence="4">DUF3710 family protein</fullName>
    </recommendedName>
</protein>
<organism evidence="2 3">
    <name type="scientific">Corynebacterium singulare</name>
    <dbReference type="NCBI Taxonomy" id="161899"/>
    <lineage>
        <taxon>Bacteria</taxon>
        <taxon>Bacillati</taxon>
        <taxon>Actinomycetota</taxon>
        <taxon>Actinomycetes</taxon>
        <taxon>Mycobacteriales</taxon>
        <taxon>Corynebacteriaceae</taxon>
        <taxon>Corynebacterium</taxon>
    </lineage>
</organism>
<feature type="region of interest" description="Disordered" evidence="1">
    <location>
        <begin position="263"/>
        <end position="312"/>
    </location>
</feature>
<dbReference type="Pfam" id="PF12502">
    <property type="entry name" value="DUF3710"/>
    <property type="match status" value="1"/>
</dbReference>
<dbReference type="RefSeq" id="WP_042531157.1">
    <property type="nucleotide sequence ID" value="NZ_CP010827.1"/>
</dbReference>
<dbReference type="Proteomes" id="UP000031890">
    <property type="component" value="Chromosome"/>
</dbReference>
<dbReference type="KEGG" id="csx:CSING_07915"/>
<feature type="region of interest" description="Disordered" evidence="1">
    <location>
        <begin position="1"/>
        <end position="72"/>
    </location>
</feature>
<dbReference type="InterPro" id="IPR022183">
    <property type="entry name" value="DUF3710"/>
</dbReference>
<accession>A0A0B6ERJ8</accession>
<dbReference type="OrthoDB" id="8480367at2"/>
<proteinExistence type="predicted"/>
<reference evidence="2 3" key="1">
    <citation type="journal article" date="2015" name="Genome Announc.">
        <title>Complete Genome Sequence and Annotation of Corynebacterium singulare DSM 44357, Isolated from a Human Semen Specimen.</title>
        <authorList>
            <person name="Merten M."/>
            <person name="Brinkrolf K."/>
            <person name="Albersmeier A."/>
            <person name="Kutter Y."/>
            <person name="Ruckert C."/>
            <person name="Tauch A."/>
        </authorList>
    </citation>
    <scope>NUCLEOTIDE SEQUENCE [LARGE SCALE GENOMIC DNA]</scope>
    <source>
        <strain evidence="2">IBS B52218</strain>
    </source>
</reference>
<dbReference type="EMBL" id="CP010827">
    <property type="protein sequence ID" value="AJI79102.1"/>
    <property type="molecule type" value="Genomic_DNA"/>
</dbReference>
<name>A0A0B6ERJ8_9CORY</name>
<sequence length="312" mass="32827">MAMWPFGKKNKDDDKDAGIQQKEAAQEAAVPVAEEADVAASQESSAATAGTAATSAASSTGSLGDDDDAQGPTVKAVAHDAVNGEMGPYDGDTVDIADFNFEDFSVGLLDLGSMRIPLPKASQVQVEMGQDGPRMLHILTPHGRMTPVAFAAPRTPGQWAESASDIINGLESDGFKAQLDDGPWGSEIVGTSDKGGIRIIGVEGPRWMYRLTLAAPAGKEEELAQLGREVVARTFIYRGEDPILAGSSLPVMLPQQLADQVKQALQQRQQEADAASTSDSAAQEAAAHAENESPAEAQAREQLRDLDGTDKN</sequence>
<gene>
    <name evidence="2" type="ORF">CSING_07915</name>
</gene>
<evidence type="ECO:0000256" key="1">
    <source>
        <dbReference type="SAM" id="MobiDB-lite"/>
    </source>
</evidence>